<accession>A0A2P2PXE3</accession>
<name>A0A2P2PXE3_RHIMU</name>
<organism evidence="1">
    <name type="scientific">Rhizophora mucronata</name>
    <name type="common">Asiatic mangrove</name>
    <dbReference type="NCBI Taxonomy" id="61149"/>
    <lineage>
        <taxon>Eukaryota</taxon>
        <taxon>Viridiplantae</taxon>
        <taxon>Streptophyta</taxon>
        <taxon>Embryophyta</taxon>
        <taxon>Tracheophyta</taxon>
        <taxon>Spermatophyta</taxon>
        <taxon>Magnoliopsida</taxon>
        <taxon>eudicotyledons</taxon>
        <taxon>Gunneridae</taxon>
        <taxon>Pentapetalae</taxon>
        <taxon>rosids</taxon>
        <taxon>fabids</taxon>
        <taxon>Malpighiales</taxon>
        <taxon>Rhizophoraceae</taxon>
        <taxon>Rhizophora</taxon>
    </lineage>
</organism>
<evidence type="ECO:0000313" key="1">
    <source>
        <dbReference type="EMBL" id="MBX59416.1"/>
    </source>
</evidence>
<dbReference type="EMBL" id="GGEC01078932">
    <property type="protein sequence ID" value="MBX59416.1"/>
    <property type="molecule type" value="Transcribed_RNA"/>
</dbReference>
<dbReference type="AlphaFoldDB" id="A0A2P2PXE3"/>
<reference evidence="1" key="1">
    <citation type="submission" date="2018-02" db="EMBL/GenBank/DDBJ databases">
        <title>Rhizophora mucronata_Transcriptome.</title>
        <authorList>
            <person name="Meera S.P."/>
            <person name="Sreeshan A."/>
            <person name="Augustine A."/>
        </authorList>
    </citation>
    <scope>NUCLEOTIDE SEQUENCE</scope>
    <source>
        <tissue evidence="1">Leaf</tissue>
    </source>
</reference>
<proteinExistence type="predicted"/>
<protein>
    <submittedName>
        <fullName evidence="1">Uncharacterized protein</fullName>
    </submittedName>
</protein>
<sequence length="50" mass="5938">MIGRNNKNKIMPIQNHRQDVWKPSFNTRVVYKDNLLKLLKANRLTICWGA</sequence>